<accession>A0A653E7Q5</accession>
<dbReference type="SUPFAM" id="SSF46689">
    <property type="entry name" value="Homeodomain-like"/>
    <property type="match status" value="2"/>
</dbReference>
<keyword evidence="3" id="KW-0804">Transcription</keyword>
<evidence type="ECO:0000256" key="2">
    <source>
        <dbReference type="ARBA" id="ARBA00023125"/>
    </source>
</evidence>
<organism evidence="5">
    <name type="scientific">Pseudomonas marincola</name>
    <dbReference type="NCBI Taxonomy" id="437900"/>
    <lineage>
        <taxon>Bacteria</taxon>
        <taxon>Pseudomonadati</taxon>
        <taxon>Pseudomonadota</taxon>
        <taxon>Gammaproteobacteria</taxon>
        <taxon>Pseudomonadales</taxon>
        <taxon>Pseudomonadaceae</taxon>
        <taxon>Pseudomonas</taxon>
    </lineage>
</organism>
<dbReference type="InterPro" id="IPR020449">
    <property type="entry name" value="Tscrpt_reg_AraC-type_HTH"/>
</dbReference>
<dbReference type="SUPFAM" id="SSF52317">
    <property type="entry name" value="Class I glutamine amidotransferase-like"/>
    <property type="match status" value="1"/>
</dbReference>
<dbReference type="EMBL" id="LR215729">
    <property type="protein sequence ID" value="VEV98760.1"/>
    <property type="molecule type" value="Genomic_DNA"/>
</dbReference>
<dbReference type="InterPro" id="IPR018060">
    <property type="entry name" value="HTH_AraC"/>
</dbReference>
<dbReference type="PROSITE" id="PS00041">
    <property type="entry name" value="HTH_ARAC_FAMILY_1"/>
    <property type="match status" value="1"/>
</dbReference>
<dbReference type="GO" id="GO:0009893">
    <property type="term" value="P:positive regulation of metabolic process"/>
    <property type="evidence" value="ECO:0007669"/>
    <property type="project" value="UniProtKB-ARBA"/>
</dbReference>
<keyword evidence="2" id="KW-0238">DNA-binding</keyword>
<dbReference type="Pfam" id="PF01965">
    <property type="entry name" value="DJ-1_PfpI"/>
    <property type="match status" value="1"/>
</dbReference>
<evidence type="ECO:0000256" key="3">
    <source>
        <dbReference type="ARBA" id="ARBA00023163"/>
    </source>
</evidence>
<reference evidence="5" key="1">
    <citation type="submission" date="2019-02" db="EMBL/GenBank/DDBJ databases">
        <authorList>
            <consortium name="Genoscope - CEA"/>
            <person name="William W."/>
        </authorList>
    </citation>
    <scope>NUCLEOTIDE SEQUENCE [LARGE SCALE GENOMIC DNA]</scope>
    <source>
        <strain evidence="5">YSy11</strain>
    </source>
</reference>
<feature type="domain" description="HTH araC/xylS-type" evidence="4">
    <location>
        <begin position="222"/>
        <end position="320"/>
    </location>
</feature>
<proteinExistence type="predicted"/>
<dbReference type="AlphaFoldDB" id="A0A653E7Q5"/>
<dbReference type="InterPro" id="IPR052158">
    <property type="entry name" value="INH-QAR"/>
</dbReference>
<evidence type="ECO:0000256" key="1">
    <source>
        <dbReference type="ARBA" id="ARBA00023015"/>
    </source>
</evidence>
<evidence type="ECO:0000259" key="4">
    <source>
        <dbReference type="PROSITE" id="PS01124"/>
    </source>
</evidence>
<dbReference type="InterPro" id="IPR002818">
    <property type="entry name" value="DJ-1/PfpI"/>
</dbReference>
<gene>
    <name evidence="5" type="ORF">PMYSY11_3716</name>
</gene>
<evidence type="ECO:0000313" key="5">
    <source>
        <dbReference type="EMBL" id="VEV98760.1"/>
    </source>
</evidence>
<dbReference type="PROSITE" id="PS01124">
    <property type="entry name" value="HTH_ARAC_FAMILY_2"/>
    <property type="match status" value="1"/>
</dbReference>
<dbReference type="Gene3D" id="1.10.10.60">
    <property type="entry name" value="Homeodomain-like"/>
    <property type="match status" value="2"/>
</dbReference>
<dbReference type="Gene3D" id="3.40.50.880">
    <property type="match status" value="1"/>
</dbReference>
<sequence>MTTMQPIEIGVVLYPSAQQAAVLGVTDLLLMAGGIATEHAGLEHNPVRVTHWQASSEKTPPVRVFDSSPDLPCELAVVIVPPKLGDPIAPHRVASTVTWLQGVHANGGILASVCAGTFVLAETGLLNQRTVTAHWALAESFEARFPDICVDTDQLLIDDVDIITSSGLMSWTDLGLRLVERFLGPNVMLQTAQVLLIDVPGREQRYYSMFAPRLAHGDSAILKVQHWLQTVEGKDVSLAQLASLANLEERTFLRRFQKATGMTSSEYCQQLRVSKARSALQLGHLSVERVAWAVGYSDPSAFRKVFTRIVGLSPSEYRSRFKPQPA</sequence>
<dbReference type="PANTHER" id="PTHR43130">
    <property type="entry name" value="ARAC-FAMILY TRANSCRIPTIONAL REGULATOR"/>
    <property type="match status" value="1"/>
</dbReference>
<name>A0A653E7Q5_9PSED</name>
<dbReference type="InterPro" id="IPR029062">
    <property type="entry name" value="Class_I_gatase-like"/>
</dbReference>
<keyword evidence="1" id="KW-0805">Transcription regulation</keyword>
<dbReference type="InterPro" id="IPR018062">
    <property type="entry name" value="HTH_AraC-typ_CS"/>
</dbReference>
<dbReference type="PANTHER" id="PTHR43130:SF3">
    <property type="entry name" value="HTH-TYPE TRANSCRIPTIONAL REGULATOR RV1931C"/>
    <property type="match status" value="1"/>
</dbReference>
<dbReference type="GO" id="GO:0043565">
    <property type="term" value="F:sequence-specific DNA binding"/>
    <property type="evidence" value="ECO:0007669"/>
    <property type="project" value="InterPro"/>
</dbReference>
<protein>
    <submittedName>
        <fullName evidence="5">AraC family transcriptional regulator</fullName>
    </submittedName>
</protein>
<dbReference type="PRINTS" id="PR00032">
    <property type="entry name" value="HTHARAC"/>
</dbReference>
<dbReference type="GO" id="GO:0003700">
    <property type="term" value="F:DNA-binding transcription factor activity"/>
    <property type="evidence" value="ECO:0007669"/>
    <property type="project" value="InterPro"/>
</dbReference>
<dbReference type="Pfam" id="PF12833">
    <property type="entry name" value="HTH_18"/>
    <property type="match status" value="1"/>
</dbReference>
<dbReference type="InterPro" id="IPR009057">
    <property type="entry name" value="Homeodomain-like_sf"/>
</dbReference>
<dbReference type="SMART" id="SM00342">
    <property type="entry name" value="HTH_ARAC"/>
    <property type="match status" value="1"/>
</dbReference>